<evidence type="ECO:0000313" key="3">
    <source>
        <dbReference type="Proteomes" id="UP000572007"/>
    </source>
</evidence>
<sequence length="70" mass="7677">MTDLHPRTSGRPPEPARTDEVELAVSSNAVPLFSTPHHNEPTTATPTTTGHQFPTFLAPAHHRSDDDPQR</sequence>
<proteinExistence type="predicted"/>
<name>A0A846VZ70_9NOCA</name>
<feature type="compositionally biased region" description="Low complexity" evidence="1">
    <location>
        <begin position="41"/>
        <end position="55"/>
    </location>
</feature>
<dbReference type="Proteomes" id="UP000572007">
    <property type="component" value="Unassembled WGS sequence"/>
</dbReference>
<gene>
    <name evidence="2" type="ORF">HGA10_01215</name>
</gene>
<dbReference type="RefSeq" id="WP_067635381.1">
    <property type="nucleotide sequence ID" value="NZ_JAAXOM010000001.1"/>
</dbReference>
<evidence type="ECO:0000313" key="2">
    <source>
        <dbReference type="EMBL" id="NKX85933.1"/>
    </source>
</evidence>
<feature type="region of interest" description="Disordered" evidence="1">
    <location>
        <begin position="1"/>
        <end position="70"/>
    </location>
</feature>
<keyword evidence="3" id="KW-1185">Reference proteome</keyword>
<protein>
    <submittedName>
        <fullName evidence="2">Uncharacterized protein</fullName>
    </submittedName>
</protein>
<reference evidence="2 3" key="1">
    <citation type="submission" date="2020-04" db="EMBL/GenBank/DDBJ databases">
        <title>MicrobeNet Type strains.</title>
        <authorList>
            <person name="Nicholson A.C."/>
        </authorList>
    </citation>
    <scope>NUCLEOTIDE SEQUENCE [LARGE SCALE GENOMIC DNA]</scope>
    <source>
        <strain evidence="2 3">DSM 44960</strain>
    </source>
</reference>
<comment type="caution">
    <text evidence="2">The sequence shown here is derived from an EMBL/GenBank/DDBJ whole genome shotgun (WGS) entry which is preliminary data.</text>
</comment>
<organism evidence="2 3">
    <name type="scientific">Nocardia coubleae</name>
    <dbReference type="NCBI Taxonomy" id="356147"/>
    <lineage>
        <taxon>Bacteria</taxon>
        <taxon>Bacillati</taxon>
        <taxon>Actinomycetota</taxon>
        <taxon>Actinomycetes</taxon>
        <taxon>Mycobacteriales</taxon>
        <taxon>Nocardiaceae</taxon>
        <taxon>Nocardia</taxon>
    </lineage>
</organism>
<evidence type="ECO:0000256" key="1">
    <source>
        <dbReference type="SAM" id="MobiDB-lite"/>
    </source>
</evidence>
<accession>A0A846VZ70</accession>
<dbReference type="EMBL" id="JAAXOM010000001">
    <property type="protein sequence ID" value="NKX85933.1"/>
    <property type="molecule type" value="Genomic_DNA"/>
</dbReference>
<dbReference type="AlphaFoldDB" id="A0A846VZ70"/>